<keyword evidence="4" id="KW-0732">Signal</keyword>
<dbReference type="InterPro" id="IPR017585">
    <property type="entry name" value="SAF_FlgA"/>
</dbReference>
<keyword evidence="9" id="KW-0282">Flagellum</keyword>
<comment type="caution">
    <text evidence="9">The sequence shown here is derived from an EMBL/GenBank/DDBJ whole genome shotgun (WGS) entry which is preliminary data.</text>
</comment>
<dbReference type="OrthoDB" id="1669037at2"/>
<dbReference type="Pfam" id="PF17656">
    <property type="entry name" value="ChapFlgA_N"/>
    <property type="match status" value="1"/>
</dbReference>
<dbReference type="NCBIfam" id="TIGR03170">
    <property type="entry name" value="flgA_cterm"/>
    <property type="match status" value="1"/>
</dbReference>
<dbReference type="GO" id="GO:0044780">
    <property type="term" value="P:bacterial-type flagellum assembly"/>
    <property type="evidence" value="ECO:0007669"/>
    <property type="project" value="InterPro"/>
</dbReference>
<protein>
    <recommendedName>
        <fullName evidence="3 7">Flagella basal body P-ring formation protein FlgA</fullName>
    </recommendedName>
</protein>
<dbReference type="AlphaFoldDB" id="A0A501X3B1"/>
<sequence>MTTRYFFSLILALFVSDTVDASQIETQIQRFINNIEIKRLQTLYPDAEISITALNSAAIDYLPECDANDLRIENQRPDAIRRTTYSISCTNPTWQSYLPIEQTILIEGVKASVPINRGEAITRSNTALGKVDISTIRGHIYTDTNPPYGMIAKRTIRINDFITDNHTELPDVIRKGNQVLITARSGAIIVKMNGEALEDGAIGEQIRVRNNSSGRIVYGKVVSDSEILVNY</sequence>
<dbReference type="PANTHER" id="PTHR36307">
    <property type="entry name" value="FLAGELLA BASAL BODY P-RING FORMATION PROTEIN FLGA"/>
    <property type="match status" value="1"/>
</dbReference>
<evidence type="ECO:0000256" key="3">
    <source>
        <dbReference type="ARBA" id="ARBA00014754"/>
    </source>
</evidence>
<evidence type="ECO:0000256" key="4">
    <source>
        <dbReference type="ARBA" id="ARBA00022729"/>
    </source>
</evidence>
<organism evidence="9 10">
    <name type="scientific">Maribrevibacterium harenarium</name>
    <dbReference type="NCBI Taxonomy" id="2589817"/>
    <lineage>
        <taxon>Bacteria</taxon>
        <taxon>Pseudomonadati</taxon>
        <taxon>Pseudomonadota</taxon>
        <taxon>Gammaproteobacteria</taxon>
        <taxon>Oceanospirillales</taxon>
        <taxon>Oceanospirillaceae</taxon>
        <taxon>Maribrevibacterium</taxon>
    </lineage>
</organism>
<evidence type="ECO:0000256" key="1">
    <source>
        <dbReference type="ARBA" id="ARBA00004418"/>
    </source>
</evidence>
<evidence type="ECO:0000256" key="2">
    <source>
        <dbReference type="ARBA" id="ARBA00010474"/>
    </source>
</evidence>
<keyword evidence="9" id="KW-0966">Cell projection</keyword>
<name>A0A501X3B1_9GAMM</name>
<gene>
    <name evidence="9" type="primary">flgA</name>
    <name evidence="9" type="ORF">FJM67_02430</name>
</gene>
<keyword evidence="9" id="KW-0969">Cilium</keyword>
<dbReference type="Pfam" id="PF13144">
    <property type="entry name" value="ChapFlgA"/>
    <property type="match status" value="1"/>
</dbReference>
<dbReference type="Gene3D" id="2.30.30.760">
    <property type="match status" value="1"/>
</dbReference>
<dbReference type="InterPro" id="IPR013974">
    <property type="entry name" value="SAF"/>
</dbReference>
<keyword evidence="7" id="KW-1005">Bacterial flagellum biogenesis</keyword>
<accession>A0A501X3B1</accession>
<dbReference type="RefSeq" id="WP_140587102.1">
    <property type="nucleotide sequence ID" value="NZ_VFRR01000003.1"/>
</dbReference>
<evidence type="ECO:0000256" key="5">
    <source>
        <dbReference type="ARBA" id="ARBA00022764"/>
    </source>
</evidence>
<evidence type="ECO:0000256" key="6">
    <source>
        <dbReference type="ARBA" id="ARBA00025643"/>
    </source>
</evidence>
<keyword evidence="10" id="KW-1185">Reference proteome</keyword>
<proteinExistence type="inferred from homology"/>
<dbReference type="EMBL" id="VFRR01000003">
    <property type="protein sequence ID" value="TPE54933.1"/>
    <property type="molecule type" value="Genomic_DNA"/>
</dbReference>
<dbReference type="Gene3D" id="3.90.1210.10">
    <property type="entry name" value="Antifreeze-like/N-acetylneuraminic acid synthase C-terminal domain"/>
    <property type="match status" value="1"/>
</dbReference>
<comment type="similarity">
    <text evidence="2 7">Belongs to the FlgA family.</text>
</comment>
<evidence type="ECO:0000259" key="8">
    <source>
        <dbReference type="SMART" id="SM00858"/>
    </source>
</evidence>
<keyword evidence="5 7" id="KW-0574">Periplasm</keyword>
<evidence type="ECO:0000313" key="10">
    <source>
        <dbReference type="Proteomes" id="UP000315901"/>
    </source>
</evidence>
<dbReference type="PANTHER" id="PTHR36307:SF1">
    <property type="entry name" value="FLAGELLA BASAL BODY P-RING FORMATION PROTEIN FLGA"/>
    <property type="match status" value="1"/>
</dbReference>
<dbReference type="Proteomes" id="UP000315901">
    <property type="component" value="Unassembled WGS sequence"/>
</dbReference>
<dbReference type="GO" id="GO:0042597">
    <property type="term" value="C:periplasmic space"/>
    <property type="evidence" value="ECO:0007669"/>
    <property type="project" value="UniProtKB-SubCell"/>
</dbReference>
<feature type="domain" description="SAF" evidence="8">
    <location>
        <begin position="106"/>
        <end position="168"/>
    </location>
</feature>
<dbReference type="SMART" id="SM00858">
    <property type="entry name" value="SAF"/>
    <property type="match status" value="1"/>
</dbReference>
<dbReference type="CDD" id="cd11614">
    <property type="entry name" value="SAF_CpaB_FlgA_like"/>
    <property type="match status" value="1"/>
</dbReference>
<comment type="function">
    <text evidence="6 7">Involved in the assembly process of the P-ring formation. It may associate with FlgF on the rod constituting a structure essential for the P-ring assembly or may act as a modulator protein for the P-ring assembly.</text>
</comment>
<reference evidence="9 10" key="1">
    <citation type="submission" date="2019-06" db="EMBL/GenBank/DDBJ databases">
        <title>A novel bacterium of genus Marinomonas, isolated from coastal sand.</title>
        <authorList>
            <person name="Huang H."/>
            <person name="Mo K."/>
            <person name="Hu Y."/>
        </authorList>
    </citation>
    <scope>NUCLEOTIDE SEQUENCE [LARGE SCALE GENOMIC DNA]</scope>
    <source>
        <strain evidence="9 10">HB171799</strain>
    </source>
</reference>
<dbReference type="InterPro" id="IPR041231">
    <property type="entry name" value="FlgA_N"/>
</dbReference>
<comment type="subcellular location">
    <subcellularLocation>
        <location evidence="1 7">Periplasm</location>
    </subcellularLocation>
</comment>
<evidence type="ECO:0000313" key="9">
    <source>
        <dbReference type="EMBL" id="TPE54933.1"/>
    </source>
</evidence>
<evidence type="ECO:0000256" key="7">
    <source>
        <dbReference type="RuleBase" id="RU362063"/>
    </source>
</evidence>
<dbReference type="InterPro" id="IPR039246">
    <property type="entry name" value="Flagellar_FlgA"/>
</dbReference>